<gene>
    <name evidence="2" type="ORF">ASILVAE211_18390</name>
</gene>
<keyword evidence="1" id="KW-0732">Signal</keyword>
<evidence type="ECO:0000313" key="3">
    <source>
        <dbReference type="Proteomes" id="UP000708298"/>
    </source>
</evidence>
<dbReference type="Gene3D" id="3.20.20.80">
    <property type="entry name" value="Glycosidases"/>
    <property type="match status" value="1"/>
</dbReference>
<name>A0A964E0B5_9PROT</name>
<dbReference type="EMBL" id="JAESVB010000011">
    <property type="protein sequence ID" value="MCB8877171.1"/>
    <property type="molecule type" value="Genomic_DNA"/>
</dbReference>
<dbReference type="Proteomes" id="UP000708298">
    <property type="component" value="Unassembled WGS sequence"/>
</dbReference>
<dbReference type="AlphaFoldDB" id="A0A964E0B5"/>
<dbReference type="InterPro" id="IPR017853">
    <property type="entry name" value="GH"/>
</dbReference>
<evidence type="ECO:0008006" key="4">
    <source>
        <dbReference type="Google" id="ProtNLM"/>
    </source>
</evidence>
<feature type="signal peptide" evidence="1">
    <location>
        <begin position="1"/>
        <end position="26"/>
    </location>
</feature>
<feature type="chain" id="PRO_5037307393" description="Calcium-binding protein" evidence="1">
    <location>
        <begin position="27"/>
        <end position="435"/>
    </location>
</feature>
<reference evidence="2" key="1">
    <citation type="journal article" date="2021" name="Microorganisms">
        <title>Acidisoma silvae sp. nov. and Acidisomacellulosilytica sp. nov., Two Acidophilic Bacteria Isolated from Decaying Wood, Hydrolyzing Cellulose and Producing Poly-3-hydroxybutyrate.</title>
        <authorList>
            <person name="Mieszkin S."/>
            <person name="Pouder E."/>
            <person name="Uroz S."/>
            <person name="Simon-Colin C."/>
            <person name="Alain K."/>
        </authorList>
    </citation>
    <scope>NUCLEOTIDE SEQUENCE</scope>
    <source>
        <strain evidence="2">HW T2.11</strain>
    </source>
</reference>
<sequence length="435" mass="46241">MKQRNFSLSCAVTFVLTAGLAPTAMAAQAVSATEFLASLGVNTHLNYTDGSYADYDSVIADLQYLGVHQVRDAVPDPRGGIPYQNDVTAIDAMAASGNRFDFIVNPALPVGITTDEIATLERAHPGSVFAIEGPNETNNSPVTYQGLAGKAAAVAFQRALYRQVHATPILRGKSVYYYTGLDATNSLTGLADFANAHPYSYQGQQPAARIASAFAKQYLMAPTYPKVITEAGYFNVPMANDGVDDATQAKNNLNLYMDAFAQGNARTFIYQLVSAYPNGGSDTQSGLFRMDHSPKPAADAIHNLTTILADAGKAGFKPAALDYSVANLPVTAHSMLLQKSSGQFDIILWSEPADWNNITHEAIVNPPVSATVTISGATGNMAVYDPMLGNQPIKHVLHTGQIAVNLVDHPVIIEVQPTRPDVLTAENLPPAGAAN</sequence>
<proteinExistence type="predicted"/>
<dbReference type="RefSeq" id="WP_227322826.1">
    <property type="nucleotide sequence ID" value="NZ_JAESVB010000011.1"/>
</dbReference>
<protein>
    <recommendedName>
        <fullName evidence="4">Calcium-binding protein</fullName>
    </recommendedName>
</protein>
<evidence type="ECO:0000313" key="2">
    <source>
        <dbReference type="EMBL" id="MCB8877171.1"/>
    </source>
</evidence>
<accession>A0A964E0B5</accession>
<evidence type="ECO:0000256" key="1">
    <source>
        <dbReference type="SAM" id="SignalP"/>
    </source>
</evidence>
<dbReference type="SUPFAM" id="SSF51445">
    <property type="entry name" value="(Trans)glycosidases"/>
    <property type="match status" value="1"/>
</dbReference>
<organism evidence="2 3">
    <name type="scientific">Acidisoma silvae</name>
    <dbReference type="NCBI Taxonomy" id="2802396"/>
    <lineage>
        <taxon>Bacteria</taxon>
        <taxon>Pseudomonadati</taxon>
        <taxon>Pseudomonadota</taxon>
        <taxon>Alphaproteobacteria</taxon>
        <taxon>Acetobacterales</taxon>
        <taxon>Acidocellaceae</taxon>
        <taxon>Acidisoma</taxon>
    </lineage>
</organism>
<reference evidence="2" key="2">
    <citation type="submission" date="2021-01" db="EMBL/GenBank/DDBJ databases">
        <authorList>
            <person name="Mieszkin S."/>
            <person name="Pouder E."/>
            <person name="Alain K."/>
        </authorList>
    </citation>
    <scope>NUCLEOTIDE SEQUENCE</scope>
    <source>
        <strain evidence="2">HW T2.11</strain>
    </source>
</reference>
<comment type="caution">
    <text evidence="2">The sequence shown here is derived from an EMBL/GenBank/DDBJ whole genome shotgun (WGS) entry which is preliminary data.</text>
</comment>
<keyword evidence="3" id="KW-1185">Reference proteome</keyword>